<sequence>MCSSQDHVGLALLKLSALEQPLQAGGHTLIARPPVWLLAGVQAEQENAPTPPPKNSDTSGLLFHDLPSPYPSALETMLDAVSFDKAGLVAAIAQQHDTGEVLMIAWMNRDALRETLQTGRVCYYSRSRQKLWRKGETSGQIQHLHEARLDCDADAVLVLVNQIGVACHTGRRSCFYRAFGTDGLLELTKPEIDPNQLYGHSHG</sequence>
<proteinExistence type="inferred from homology"/>
<evidence type="ECO:0000256" key="3">
    <source>
        <dbReference type="ARBA" id="ARBA00005169"/>
    </source>
</evidence>
<evidence type="ECO:0000256" key="11">
    <source>
        <dbReference type="HAMAP-Rule" id="MF_01021"/>
    </source>
</evidence>
<dbReference type="KEGG" id="aot:AcetOri_orf01205"/>
<evidence type="ECO:0000256" key="4">
    <source>
        <dbReference type="ARBA" id="ARBA00005204"/>
    </source>
</evidence>
<gene>
    <name evidence="11" type="primary">hisI</name>
    <name evidence="14" type="ORF">AcetOrient_orf01205</name>
</gene>
<dbReference type="UniPathway" id="UPA00031">
    <property type="reaction ID" value="UER00008"/>
</dbReference>
<feature type="binding site" evidence="11">
    <location>
        <position position="154"/>
    </location>
    <ligand>
        <name>Mg(2+)</name>
        <dbReference type="ChEBI" id="CHEBI:18420"/>
    </ligand>
</feature>
<name>A0A2Z5ZEZ9_9PROT</name>
<accession>A0A2Z5ZEZ9</accession>
<dbReference type="GO" id="GO:0005737">
    <property type="term" value="C:cytoplasm"/>
    <property type="evidence" value="ECO:0007669"/>
    <property type="project" value="UniProtKB-SubCell"/>
</dbReference>
<dbReference type="InterPro" id="IPR038019">
    <property type="entry name" value="PRib_AMP_CycHydrolase_sf"/>
</dbReference>
<keyword evidence="10 11" id="KW-0368">Histidine biosynthesis</keyword>
<evidence type="ECO:0000256" key="1">
    <source>
        <dbReference type="ARBA" id="ARBA00000024"/>
    </source>
</evidence>
<comment type="catalytic activity">
    <reaction evidence="1 11">
        <text>1-(5-phospho-beta-D-ribosyl)-5'-AMP + H2O = 1-(5-phospho-beta-D-ribosyl)-5-[(5-phospho-beta-D-ribosylamino)methylideneamino]imidazole-4-carboxamide</text>
        <dbReference type="Rhea" id="RHEA:20049"/>
        <dbReference type="ChEBI" id="CHEBI:15377"/>
        <dbReference type="ChEBI" id="CHEBI:58435"/>
        <dbReference type="ChEBI" id="CHEBI:59457"/>
        <dbReference type="EC" id="3.5.4.19"/>
    </reaction>
</comment>
<dbReference type="SUPFAM" id="SSF141734">
    <property type="entry name" value="HisI-like"/>
    <property type="match status" value="1"/>
</dbReference>
<dbReference type="EMBL" id="AP018515">
    <property type="protein sequence ID" value="BBC79173.1"/>
    <property type="molecule type" value="Genomic_DNA"/>
</dbReference>
<keyword evidence="11" id="KW-0479">Metal-binding</keyword>
<protein>
    <recommendedName>
        <fullName evidence="11">Phosphoribosyl-AMP cyclohydrolase</fullName>
        <shortName evidence="11">PRA-CH</shortName>
        <ecNumber evidence="11">3.5.4.19</ecNumber>
    </recommendedName>
</protein>
<organism evidence="14 15">
    <name type="scientific">Acetobacter orientalis</name>
    <dbReference type="NCBI Taxonomy" id="146474"/>
    <lineage>
        <taxon>Bacteria</taxon>
        <taxon>Pseudomonadati</taxon>
        <taxon>Pseudomonadota</taxon>
        <taxon>Alphaproteobacteria</taxon>
        <taxon>Acetobacterales</taxon>
        <taxon>Acetobacteraceae</taxon>
        <taxon>Acetobacter</taxon>
    </lineage>
</organism>
<dbReference type="Pfam" id="PF25455">
    <property type="entry name" value="Beta-barrel_CAF17_C"/>
    <property type="match status" value="1"/>
</dbReference>
<comment type="cofactor">
    <cofactor evidence="11">
        <name>Zn(2+)</name>
        <dbReference type="ChEBI" id="CHEBI:29105"/>
    </cofactor>
    <text evidence="11">Binds 1 zinc ion per subunit.</text>
</comment>
<comment type="subunit">
    <text evidence="11">Homodimer.</text>
</comment>
<dbReference type="Pfam" id="PF01502">
    <property type="entry name" value="PRA-CH"/>
    <property type="match status" value="1"/>
</dbReference>
<dbReference type="InterPro" id="IPR002496">
    <property type="entry name" value="PRib_AMP_CycHydrolase_dom"/>
</dbReference>
<comment type="similarity">
    <text evidence="5">In the C-terminal section; belongs to the PRA-PH family.</text>
</comment>
<comment type="pathway">
    <text evidence="3 11">Amino-acid biosynthesis; L-histidine biosynthesis; L-histidine from 5-phospho-alpha-D-ribose 1-diphosphate: step 3/9.</text>
</comment>
<feature type="domain" description="CAF17 C-terminal" evidence="13">
    <location>
        <begin position="1"/>
        <end position="37"/>
    </location>
</feature>
<feature type="binding site" evidence="11">
    <location>
        <position position="150"/>
    </location>
    <ligand>
        <name>Mg(2+)</name>
        <dbReference type="ChEBI" id="CHEBI:18420"/>
    </ligand>
</feature>
<dbReference type="NCBIfam" id="NF000768">
    <property type="entry name" value="PRK00051.1"/>
    <property type="match status" value="1"/>
</dbReference>
<evidence type="ECO:0000259" key="13">
    <source>
        <dbReference type="Pfam" id="PF25455"/>
    </source>
</evidence>
<dbReference type="HAMAP" id="MF_01021">
    <property type="entry name" value="HisI"/>
    <property type="match status" value="1"/>
</dbReference>
<evidence type="ECO:0000256" key="7">
    <source>
        <dbReference type="ARBA" id="ARBA00022490"/>
    </source>
</evidence>
<dbReference type="GO" id="GO:0004636">
    <property type="term" value="F:phosphoribosyl-ATP diphosphatase activity"/>
    <property type="evidence" value="ECO:0007669"/>
    <property type="project" value="UniProtKB-EC"/>
</dbReference>
<feature type="binding site" evidence="11">
    <location>
        <position position="167"/>
    </location>
    <ligand>
        <name>Zn(2+)</name>
        <dbReference type="ChEBI" id="CHEBI:29105"/>
        <note>ligand shared between dimeric partners</note>
    </ligand>
</feature>
<dbReference type="GO" id="GO:0000287">
    <property type="term" value="F:magnesium ion binding"/>
    <property type="evidence" value="ECO:0007669"/>
    <property type="project" value="UniProtKB-UniRule"/>
</dbReference>
<dbReference type="EC" id="3.5.4.19" evidence="11"/>
<reference evidence="14 15" key="1">
    <citation type="submission" date="2018-02" db="EMBL/GenBank/DDBJ databases">
        <title>Acetobacter orientalis genome.</title>
        <authorList>
            <person name="Nakashima N."/>
            <person name="Tamura T."/>
        </authorList>
    </citation>
    <scope>NUCLEOTIDE SEQUENCE [LARGE SCALE GENOMIC DNA]</scope>
    <source>
        <strain evidence="14 15">FAN1</strain>
    </source>
</reference>
<keyword evidence="8 11" id="KW-0028">Amino-acid biosynthesis</keyword>
<feature type="binding site" evidence="11">
    <location>
        <position position="152"/>
    </location>
    <ligand>
        <name>Mg(2+)</name>
        <dbReference type="ChEBI" id="CHEBI:18420"/>
    </ligand>
</feature>
<dbReference type="GO" id="GO:0004635">
    <property type="term" value="F:phosphoribosyl-AMP cyclohydrolase activity"/>
    <property type="evidence" value="ECO:0007669"/>
    <property type="project" value="UniProtKB-UniRule"/>
</dbReference>
<dbReference type="FunFam" id="3.10.20.810:FF:000001">
    <property type="entry name" value="Histidine biosynthesis bifunctional protein HisIE"/>
    <property type="match status" value="1"/>
</dbReference>
<comment type="subcellular location">
    <subcellularLocation>
        <location evidence="11">Cytoplasm</location>
    </subcellularLocation>
</comment>
<dbReference type="Gene3D" id="3.10.20.810">
    <property type="entry name" value="Phosphoribosyl-AMP cyclohydrolase"/>
    <property type="match status" value="1"/>
</dbReference>
<evidence type="ECO:0000256" key="5">
    <source>
        <dbReference type="ARBA" id="ARBA00007731"/>
    </source>
</evidence>
<dbReference type="Proteomes" id="UP000270034">
    <property type="component" value="Chromosome"/>
</dbReference>
<evidence type="ECO:0000256" key="8">
    <source>
        <dbReference type="ARBA" id="ARBA00022605"/>
    </source>
</evidence>
<comment type="cofactor">
    <cofactor evidence="11">
        <name>Mg(2+)</name>
        <dbReference type="ChEBI" id="CHEBI:18420"/>
    </cofactor>
    <text evidence="11">Binds 1 Mg(2+) ion per subunit.</text>
</comment>
<evidence type="ECO:0000256" key="2">
    <source>
        <dbReference type="ARBA" id="ARBA00001460"/>
    </source>
</evidence>
<keyword evidence="7 11" id="KW-0963">Cytoplasm</keyword>
<dbReference type="PANTHER" id="PTHR42945">
    <property type="entry name" value="HISTIDINE BIOSYNTHESIS BIFUNCTIONAL PROTEIN"/>
    <property type="match status" value="1"/>
</dbReference>
<evidence type="ECO:0000256" key="10">
    <source>
        <dbReference type="ARBA" id="ARBA00023102"/>
    </source>
</evidence>
<dbReference type="GO" id="GO:0000105">
    <property type="term" value="P:L-histidine biosynthetic process"/>
    <property type="evidence" value="ECO:0007669"/>
    <property type="project" value="UniProtKB-UniRule"/>
</dbReference>
<feature type="binding site" evidence="11">
    <location>
        <position position="151"/>
    </location>
    <ligand>
        <name>Zn(2+)</name>
        <dbReference type="ChEBI" id="CHEBI:29105"/>
        <note>ligand shared between dimeric partners</note>
    </ligand>
</feature>
<feature type="binding site" evidence="11">
    <location>
        <position position="174"/>
    </location>
    <ligand>
        <name>Zn(2+)</name>
        <dbReference type="ChEBI" id="CHEBI:29105"/>
        <note>ligand shared between dimeric partners</note>
    </ligand>
</feature>
<keyword evidence="11" id="KW-0460">Magnesium</keyword>
<comment type="similarity">
    <text evidence="6">In the N-terminal section; belongs to the PRA-CH family.</text>
</comment>
<comment type="similarity">
    <text evidence="11">Belongs to the PRA-CH family.</text>
</comment>
<dbReference type="PANTHER" id="PTHR42945:SF1">
    <property type="entry name" value="HISTIDINE BIOSYNTHESIS BIFUNCTIONAL PROTEIN HIS7"/>
    <property type="match status" value="1"/>
</dbReference>
<comment type="function">
    <text evidence="11">Catalyzes the hydrolysis of the adenine ring of phosphoribosyl-AMP.</text>
</comment>
<evidence type="ECO:0000256" key="6">
    <source>
        <dbReference type="ARBA" id="ARBA00008299"/>
    </source>
</evidence>
<dbReference type="AlphaFoldDB" id="A0A2Z5ZEZ9"/>
<evidence type="ECO:0000256" key="9">
    <source>
        <dbReference type="ARBA" id="ARBA00022801"/>
    </source>
</evidence>
<comment type="pathway">
    <text evidence="4">Amino-acid biosynthesis; L-histidine biosynthesis; L-histidine from 5-phospho-alpha-D-ribose 1-diphosphate: step 2/9.</text>
</comment>
<evidence type="ECO:0000259" key="12">
    <source>
        <dbReference type="Pfam" id="PF01502"/>
    </source>
</evidence>
<dbReference type="InterPro" id="IPR026660">
    <property type="entry name" value="PRA-CH"/>
</dbReference>
<evidence type="ECO:0000313" key="15">
    <source>
        <dbReference type="Proteomes" id="UP000270034"/>
    </source>
</evidence>
<comment type="catalytic activity">
    <reaction evidence="2">
        <text>1-(5-phospho-beta-D-ribosyl)-ATP + H2O = 1-(5-phospho-beta-D-ribosyl)-5'-AMP + diphosphate + H(+)</text>
        <dbReference type="Rhea" id="RHEA:22828"/>
        <dbReference type="ChEBI" id="CHEBI:15377"/>
        <dbReference type="ChEBI" id="CHEBI:15378"/>
        <dbReference type="ChEBI" id="CHEBI:33019"/>
        <dbReference type="ChEBI" id="CHEBI:59457"/>
        <dbReference type="ChEBI" id="CHEBI:73183"/>
        <dbReference type="EC" id="3.6.1.31"/>
    </reaction>
</comment>
<dbReference type="GO" id="GO:0008270">
    <property type="term" value="F:zinc ion binding"/>
    <property type="evidence" value="ECO:0007669"/>
    <property type="project" value="UniProtKB-UniRule"/>
</dbReference>
<dbReference type="Gene3D" id="4.10.80.70">
    <property type="match status" value="1"/>
</dbReference>
<evidence type="ECO:0000313" key="14">
    <source>
        <dbReference type="EMBL" id="BBC79173.1"/>
    </source>
</evidence>
<dbReference type="InterPro" id="IPR057460">
    <property type="entry name" value="CAF17_C"/>
</dbReference>
<keyword evidence="11" id="KW-0862">Zinc</keyword>
<keyword evidence="9 11" id="KW-0378">Hydrolase</keyword>
<feature type="domain" description="Phosphoribosyl-AMP cyclohydrolase" evidence="12">
    <location>
        <begin position="103"/>
        <end position="176"/>
    </location>
</feature>